<dbReference type="GO" id="GO:0000049">
    <property type="term" value="F:tRNA binding"/>
    <property type="evidence" value="ECO:0007669"/>
    <property type="project" value="TreeGrafter"/>
</dbReference>
<feature type="repeat" description="PPR" evidence="1">
    <location>
        <begin position="168"/>
        <end position="202"/>
    </location>
</feature>
<feature type="region of interest" description="Disordered" evidence="2">
    <location>
        <begin position="672"/>
        <end position="701"/>
    </location>
</feature>
<dbReference type="Pfam" id="PF13041">
    <property type="entry name" value="PPR_2"/>
    <property type="match status" value="1"/>
</dbReference>
<evidence type="ECO:0000313" key="3">
    <source>
        <dbReference type="Ensembl" id="ENSAPEP00000031876.1"/>
    </source>
</evidence>
<dbReference type="NCBIfam" id="TIGR00756">
    <property type="entry name" value="PPR"/>
    <property type="match status" value="1"/>
</dbReference>
<dbReference type="PANTHER" id="PTHR24014">
    <property type="entry name" value="2-OXOGLUTARATE AND IRON-DEPENDENT OXYGENASE DOMAIN-CONTAINING PROTEIN 2"/>
    <property type="match status" value="1"/>
</dbReference>
<name>A0A3P8U4W4_AMPPE</name>
<dbReference type="Proteomes" id="UP000265080">
    <property type="component" value="Chromosome 3"/>
</dbReference>
<organism evidence="3 4">
    <name type="scientific">Amphiprion percula</name>
    <name type="common">Orange clownfish</name>
    <name type="synonym">Lutjanus percula</name>
    <dbReference type="NCBI Taxonomy" id="161767"/>
    <lineage>
        <taxon>Eukaryota</taxon>
        <taxon>Metazoa</taxon>
        <taxon>Chordata</taxon>
        <taxon>Craniata</taxon>
        <taxon>Vertebrata</taxon>
        <taxon>Euteleostomi</taxon>
        <taxon>Actinopterygii</taxon>
        <taxon>Neopterygii</taxon>
        <taxon>Teleostei</taxon>
        <taxon>Neoteleostei</taxon>
        <taxon>Acanthomorphata</taxon>
        <taxon>Ovalentaria</taxon>
        <taxon>Pomacentridae</taxon>
        <taxon>Amphiprion</taxon>
    </lineage>
</organism>
<evidence type="ECO:0000256" key="2">
    <source>
        <dbReference type="SAM" id="MobiDB-lite"/>
    </source>
</evidence>
<dbReference type="InterPro" id="IPR011990">
    <property type="entry name" value="TPR-like_helical_dom_sf"/>
</dbReference>
<protein>
    <submittedName>
        <fullName evidence="3">Pentatricopeptide repeat domain 1</fullName>
    </submittedName>
</protein>
<keyword evidence="4" id="KW-1185">Reference proteome</keyword>
<proteinExistence type="predicted"/>
<dbReference type="PROSITE" id="PS51375">
    <property type="entry name" value="PPR"/>
    <property type="match status" value="1"/>
</dbReference>
<dbReference type="InterPro" id="IPR002885">
    <property type="entry name" value="PPR_rpt"/>
</dbReference>
<evidence type="ECO:0000313" key="4">
    <source>
        <dbReference type="Proteomes" id="UP000265080"/>
    </source>
</evidence>
<dbReference type="PANTHER" id="PTHR24014:SF6">
    <property type="entry name" value="PENTATRICOPEPTIDE REPEAT-CONTAINING PROTEIN 1, MITOCHONDRIAL"/>
    <property type="match status" value="1"/>
</dbReference>
<accession>A0A3P8U4W4</accession>
<dbReference type="Gene3D" id="1.25.40.10">
    <property type="entry name" value="Tetratricopeptide repeat domain"/>
    <property type="match status" value="3"/>
</dbReference>
<dbReference type="GeneTree" id="ENSGT00940000153974"/>
<dbReference type="Ensembl" id="ENSAPET00000032722.1">
    <property type="protein sequence ID" value="ENSAPEP00000031876.1"/>
    <property type="gene ID" value="ENSAPEG00000022632.1"/>
</dbReference>
<dbReference type="FunFam" id="1.25.40.10:FF:001102">
    <property type="entry name" value="Pentatricopeptide repeat domain 1"/>
    <property type="match status" value="1"/>
</dbReference>
<reference evidence="3" key="3">
    <citation type="submission" date="2025-09" db="UniProtKB">
        <authorList>
            <consortium name="Ensembl"/>
        </authorList>
    </citation>
    <scope>IDENTIFICATION</scope>
</reference>
<dbReference type="GO" id="GO:0005759">
    <property type="term" value="C:mitochondrial matrix"/>
    <property type="evidence" value="ECO:0007669"/>
    <property type="project" value="TreeGrafter"/>
</dbReference>
<sequence>MVVAACFPSKWFFGRKILASTLSIFLKPPHARILTRVQGLSRHRPVRLLAPTPCQLPTGLTYRCLSASCREDTDPPDSLSVRPDNDRFGSLSADMASRKLFRKSSSGIRDLRHQENEDEEASHLRPGRRNTPYWYFLQCKKLVKENKLQEALEMFSRDMLQGERLQPEEYNYSVLIGGCSRAGQLKKAFKLYNDMKKRGLEAGDATYTALFNACAESPSKQAGLRQALKLEQELHRKNCPLSAITYHALLKTHALTNHLQACIHTIREMLQNGHAVTQETFHYLLMGCLKDKEIGFRLALQVWRQMLQSGMIPDTKNYNLLLRIARDCGIGDTGLATDVLLRDCESRKQRTGVSESRCKDIIDIDLLERQLCFQPDPQSDTQQDSRHCEEFNSRQDSTYMMPIRKKENTSLPVNIPADSTAPNLLDLFEGKSSDVISLGTVDGACDRLALIGGAEGFLEKMAAKGLSPDLRTLTLLADMMEPGYQCLQALLKVAKQHQLKLDAVFFNSVIRKAAKASDLEGAKAVLSVMRQWNLKVDIQTFGCLALGCEQEKDGLQLLKDMAEAGLRPNIHVFSALIGRASRRLDYVYLKTILKTMSDMGVCPNEVIIRQLEFAAQYPPNYNKYKSRNNYLIHIDGFRGYYQQWLRDMPAHNAEDKQAELQADASVMKTKAPDGLTAHKDQGAERRCSSRNRNKTRTMAAL</sequence>
<dbReference type="Pfam" id="PF01535">
    <property type="entry name" value="PPR"/>
    <property type="match status" value="1"/>
</dbReference>
<dbReference type="STRING" id="161767.ENSAPEP00000031876"/>
<evidence type="ECO:0000256" key="1">
    <source>
        <dbReference type="PROSITE-ProRule" id="PRU00708"/>
    </source>
</evidence>
<dbReference type="FunFam" id="1.25.40.10:FF:000638">
    <property type="entry name" value="Pentatricopeptide repeat domain 1"/>
    <property type="match status" value="1"/>
</dbReference>
<dbReference type="AlphaFoldDB" id="A0A3P8U4W4"/>
<dbReference type="GO" id="GO:0042780">
    <property type="term" value="P:tRNA 3'-end processing"/>
    <property type="evidence" value="ECO:0007669"/>
    <property type="project" value="TreeGrafter"/>
</dbReference>
<reference evidence="3 4" key="1">
    <citation type="submission" date="2018-03" db="EMBL/GenBank/DDBJ databases">
        <title>Finding Nemo's genes: A chromosome-scale reference assembly of the genome of the orange clownfish Amphiprion percula.</title>
        <authorList>
            <person name="Lehmann R."/>
        </authorList>
    </citation>
    <scope>NUCLEOTIDE SEQUENCE</scope>
</reference>
<reference evidence="3" key="2">
    <citation type="submission" date="2025-08" db="UniProtKB">
        <authorList>
            <consortium name="Ensembl"/>
        </authorList>
    </citation>
    <scope>IDENTIFICATION</scope>
</reference>
<feature type="compositionally biased region" description="Basic and acidic residues" evidence="2">
    <location>
        <begin position="676"/>
        <end position="687"/>
    </location>
</feature>